<evidence type="ECO:0000259" key="4">
    <source>
        <dbReference type="PROSITE" id="PS50240"/>
    </source>
</evidence>
<keyword evidence="1" id="KW-1015">Disulfide bond</keyword>
<evidence type="ECO:0000313" key="6">
    <source>
        <dbReference type="Proteomes" id="UP001431783"/>
    </source>
</evidence>
<comment type="caution">
    <text evidence="5">The sequence shown here is derived from an EMBL/GenBank/DDBJ whole genome shotgun (WGS) entry which is preliminary data.</text>
</comment>
<organism evidence="5 6">
    <name type="scientific">Henosepilachna vigintioctopunctata</name>
    <dbReference type="NCBI Taxonomy" id="420089"/>
    <lineage>
        <taxon>Eukaryota</taxon>
        <taxon>Metazoa</taxon>
        <taxon>Ecdysozoa</taxon>
        <taxon>Arthropoda</taxon>
        <taxon>Hexapoda</taxon>
        <taxon>Insecta</taxon>
        <taxon>Pterygota</taxon>
        <taxon>Neoptera</taxon>
        <taxon>Endopterygota</taxon>
        <taxon>Coleoptera</taxon>
        <taxon>Polyphaga</taxon>
        <taxon>Cucujiformia</taxon>
        <taxon>Coccinelloidea</taxon>
        <taxon>Coccinellidae</taxon>
        <taxon>Epilachninae</taxon>
        <taxon>Epilachnini</taxon>
        <taxon>Henosepilachna</taxon>
    </lineage>
</organism>
<comment type="similarity">
    <text evidence="2">Belongs to the peptidase S1 family. CLIP subfamily.</text>
</comment>
<dbReference type="InterPro" id="IPR001254">
    <property type="entry name" value="Trypsin_dom"/>
</dbReference>
<keyword evidence="6" id="KW-1185">Reference proteome</keyword>
<dbReference type="Pfam" id="PF00089">
    <property type="entry name" value="Trypsin"/>
    <property type="match status" value="1"/>
</dbReference>
<proteinExistence type="inferred from homology"/>
<dbReference type="InterPro" id="IPR043504">
    <property type="entry name" value="Peptidase_S1_PA_chymotrypsin"/>
</dbReference>
<evidence type="ECO:0000313" key="5">
    <source>
        <dbReference type="EMBL" id="KAK9872120.1"/>
    </source>
</evidence>
<dbReference type="EMBL" id="JARQZJ010000009">
    <property type="protein sequence ID" value="KAK9872120.1"/>
    <property type="molecule type" value="Genomic_DNA"/>
</dbReference>
<feature type="chain" id="PRO_5043643273" description="Peptidase S1 domain-containing protein" evidence="3">
    <location>
        <begin position="19"/>
        <end position="344"/>
    </location>
</feature>
<dbReference type="PROSITE" id="PS50240">
    <property type="entry name" value="TRYPSIN_DOM"/>
    <property type="match status" value="1"/>
</dbReference>
<protein>
    <recommendedName>
        <fullName evidence="4">Peptidase S1 domain-containing protein</fullName>
    </recommendedName>
</protein>
<feature type="signal peptide" evidence="3">
    <location>
        <begin position="1"/>
        <end position="18"/>
    </location>
</feature>
<dbReference type="GO" id="GO:0004252">
    <property type="term" value="F:serine-type endopeptidase activity"/>
    <property type="evidence" value="ECO:0007669"/>
    <property type="project" value="InterPro"/>
</dbReference>
<accession>A0AAW1TWC2</accession>
<dbReference type="Gene3D" id="2.40.10.10">
    <property type="entry name" value="Trypsin-like serine proteases"/>
    <property type="match status" value="1"/>
</dbReference>
<dbReference type="SMART" id="SM00020">
    <property type="entry name" value="Tryp_SPc"/>
    <property type="match status" value="1"/>
</dbReference>
<dbReference type="InterPro" id="IPR009003">
    <property type="entry name" value="Peptidase_S1_PA"/>
</dbReference>
<reference evidence="5 6" key="1">
    <citation type="submission" date="2023-03" db="EMBL/GenBank/DDBJ databases">
        <title>Genome insight into feeding habits of ladybird beetles.</title>
        <authorList>
            <person name="Li H.-S."/>
            <person name="Huang Y.-H."/>
            <person name="Pang H."/>
        </authorList>
    </citation>
    <scope>NUCLEOTIDE SEQUENCE [LARGE SCALE GENOMIC DNA]</scope>
    <source>
        <strain evidence="5">SYSU_2023b</strain>
        <tissue evidence="5">Whole body</tissue>
    </source>
</reference>
<sequence length="344" mass="39235">MTNKLFSFLLILFFQIEASEIAEENLKLHSYLVLVITLVNKTQITSRCSGCIISSNLILTTAQCYKSNEKSIAVLGAATSGDKSVEIQKWILHPFFSCIKGIFYNEVAVVKTDIMKIENASPVEIQSLPSDPLMHVRNCKMVGWKLADLADVQSNYKPPNSDELGQTLSTVYTVNKTVHLLTQCDALIELVEKELVLDDSFICIQHDKQFIEDPQFGLLGSPLFCQMDKHSDRWILIGLKRKQRDVITESPELYINIHSYGKYLQKLINNSDSEPIIYFCQIRVCGKKYKIHGEYCVVGDKVDCIHLNRTNKSKENSRTITASLTSISLILYLNHNFYNIRIYY</sequence>
<dbReference type="InterPro" id="IPR051487">
    <property type="entry name" value="Ser/Thr_Proteases_Immune/Dev"/>
</dbReference>
<gene>
    <name evidence="5" type="ORF">WA026_016171</name>
</gene>
<name>A0AAW1TWC2_9CUCU</name>
<evidence type="ECO:0000256" key="1">
    <source>
        <dbReference type="ARBA" id="ARBA00023157"/>
    </source>
</evidence>
<dbReference type="GO" id="GO:0006508">
    <property type="term" value="P:proteolysis"/>
    <property type="evidence" value="ECO:0007669"/>
    <property type="project" value="InterPro"/>
</dbReference>
<keyword evidence="3" id="KW-0732">Signal</keyword>
<dbReference type="PANTHER" id="PTHR24256">
    <property type="entry name" value="TRYPTASE-RELATED"/>
    <property type="match status" value="1"/>
</dbReference>
<dbReference type="Proteomes" id="UP001431783">
    <property type="component" value="Unassembled WGS sequence"/>
</dbReference>
<evidence type="ECO:0000256" key="3">
    <source>
        <dbReference type="SAM" id="SignalP"/>
    </source>
</evidence>
<feature type="domain" description="Peptidase S1" evidence="4">
    <location>
        <begin position="48"/>
        <end position="269"/>
    </location>
</feature>
<evidence type="ECO:0000256" key="2">
    <source>
        <dbReference type="ARBA" id="ARBA00024195"/>
    </source>
</evidence>
<dbReference type="SUPFAM" id="SSF50494">
    <property type="entry name" value="Trypsin-like serine proteases"/>
    <property type="match status" value="1"/>
</dbReference>
<dbReference type="AlphaFoldDB" id="A0AAW1TWC2"/>